<accession>A0A090QK74</accession>
<keyword evidence="1" id="KW-0472">Membrane</keyword>
<feature type="transmembrane region" description="Helical" evidence="1">
    <location>
        <begin position="29"/>
        <end position="47"/>
    </location>
</feature>
<dbReference type="AlphaFoldDB" id="A0A090QK74"/>
<feature type="transmembrane region" description="Helical" evidence="1">
    <location>
        <begin position="56"/>
        <end position="72"/>
    </location>
</feature>
<comment type="caution">
    <text evidence="2">The sequence shown here is derived from an EMBL/GenBank/DDBJ whole genome shotgun (WGS) entry which is preliminary data.</text>
</comment>
<name>A0A090QK74_9FLAO</name>
<evidence type="ECO:0000313" key="2">
    <source>
        <dbReference type="EMBL" id="GAK95921.1"/>
    </source>
</evidence>
<keyword evidence="1" id="KW-0812">Transmembrane</keyword>
<reference evidence="2" key="1">
    <citation type="journal article" date="2014" name="Genome Announc.">
        <title>Draft Genome Sequences of Marine Flavobacterium Nonlabens Strains NR17, NR24, NR27, NR32, NR33, and Ara13.</title>
        <authorList>
            <person name="Nakanishi M."/>
            <person name="Meirelles P."/>
            <person name="Suzuki R."/>
            <person name="Takatani N."/>
            <person name="Mino S."/>
            <person name="Suda W."/>
            <person name="Oshima K."/>
            <person name="Hattori M."/>
            <person name="Ohkuma M."/>
            <person name="Hosokawa M."/>
            <person name="Miyashita K."/>
            <person name="Thompson F.L."/>
            <person name="Niwa A."/>
            <person name="Sawabe T."/>
            <person name="Sawabe T."/>
        </authorList>
    </citation>
    <scope>NUCLEOTIDE SEQUENCE [LARGE SCALE GENOMIC DNA]</scope>
    <source>
        <strain evidence="2">JCM 19294</strain>
    </source>
</reference>
<evidence type="ECO:0000313" key="3">
    <source>
        <dbReference type="Proteomes" id="UP000029221"/>
    </source>
</evidence>
<gene>
    <name evidence="2" type="ORF">JCM19294_2703</name>
</gene>
<organism evidence="2 3">
    <name type="scientific">Nonlabens tegetincola</name>
    <dbReference type="NCBI Taxonomy" id="323273"/>
    <lineage>
        <taxon>Bacteria</taxon>
        <taxon>Pseudomonadati</taxon>
        <taxon>Bacteroidota</taxon>
        <taxon>Flavobacteriia</taxon>
        <taxon>Flavobacteriales</taxon>
        <taxon>Flavobacteriaceae</taxon>
        <taxon>Nonlabens</taxon>
    </lineage>
</organism>
<dbReference type="EMBL" id="BBML01000001">
    <property type="protein sequence ID" value="GAK95921.1"/>
    <property type="molecule type" value="Genomic_DNA"/>
</dbReference>
<proteinExistence type="predicted"/>
<keyword evidence="3" id="KW-1185">Reference proteome</keyword>
<protein>
    <submittedName>
        <fullName evidence="2">Uncharacterized protein</fullName>
    </submittedName>
</protein>
<sequence>MAEVLIATLALFALYKIYSSGTLDFARYTFIGSSLVFIILLIGLRIIRDYEGASRIAIYFGVTSLGLLWVSLA</sequence>
<evidence type="ECO:0000256" key="1">
    <source>
        <dbReference type="SAM" id="Phobius"/>
    </source>
</evidence>
<dbReference type="Proteomes" id="UP000029221">
    <property type="component" value="Unassembled WGS sequence"/>
</dbReference>
<keyword evidence="1" id="KW-1133">Transmembrane helix</keyword>